<gene>
    <name evidence="1" type="ORF">ABC974_10075</name>
</gene>
<dbReference type="RefSeq" id="WP_343891241.1">
    <property type="nucleotide sequence ID" value="NZ_BAAAEH010000040.1"/>
</dbReference>
<sequence length="112" mass="12151">MKLPSESDKGAPSGPVPTIFEAIVRQQCVVATYNRVTMTLAPHVIYTKHGDLFIDAVAIDRDGKPPKEVKLGTFKLAGLNDLQLTERSFPANPLFHANDAKYAEALMAVEAA</sequence>
<dbReference type="EMBL" id="JBDIME010000006">
    <property type="protein sequence ID" value="MEN2789973.1"/>
    <property type="molecule type" value="Genomic_DNA"/>
</dbReference>
<name>A0ABU9Y2E5_9SPHN</name>
<evidence type="ECO:0008006" key="3">
    <source>
        <dbReference type="Google" id="ProtNLM"/>
    </source>
</evidence>
<dbReference type="Proteomes" id="UP001419910">
    <property type="component" value="Unassembled WGS sequence"/>
</dbReference>
<evidence type="ECO:0000313" key="2">
    <source>
        <dbReference type="Proteomes" id="UP001419910"/>
    </source>
</evidence>
<evidence type="ECO:0000313" key="1">
    <source>
        <dbReference type="EMBL" id="MEN2789973.1"/>
    </source>
</evidence>
<accession>A0ABU9Y2E5</accession>
<comment type="caution">
    <text evidence="1">The sequence shown here is derived from an EMBL/GenBank/DDBJ whole genome shotgun (WGS) entry which is preliminary data.</text>
</comment>
<protein>
    <recommendedName>
        <fullName evidence="3">WYL domain-containing protein</fullName>
    </recommendedName>
</protein>
<proteinExistence type="predicted"/>
<reference evidence="1 2" key="1">
    <citation type="submission" date="2024-05" db="EMBL/GenBank/DDBJ databases">
        <authorList>
            <person name="Liu Q."/>
            <person name="Xin Y.-H."/>
        </authorList>
    </citation>
    <scope>NUCLEOTIDE SEQUENCE [LARGE SCALE GENOMIC DNA]</scope>
    <source>
        <strain evidence="1 2">CGMCC 1.10181</strain>
    </source>
</reference>
<organism evidence="1 2">
    <name type="scientific">Sphingomonas oligophenolica</name>
    <dbReference type="NCBI Taxonomy" id="301154"/>
    <lineage>
        <taxon>Bacteria</taxon>
        <taxon>Pseudomonadati</taxon>
        <taxon>Pseudomonadota</taxon>
        <taxon>Alphaproteobacteria</taxon>
        <taxon>Sphingomonadales</taxon>
        <taxon>Sphingomonadaceae</taxon>
        <taxon>Sphingomonas</taxon>
    </lineage>
</organism>
<keyword evidence="2" id="KW-1185">Reference proteome</keyword>